<dbReference type="GeneID" id="56039584"/>
<dbReference type="EMBL" id="CP058579">
    <property type="protein sequence ID" value="QLG63694.1"/>
    <property type="molecule type" value="Genomic_DNA"/>
</dbReference>
<keyword evidence="2" id="KW-0808">Transferase</keyword>
<name>A0A7D5LCZ3_9EURY</name>
<feature type="domain" description="HVO-A0261-like N-terminal" evidence="1">
    <location>
        <begin position="17"/>
        <end position="74"/>
    </location>
</feature>
<gene>
    <name evidence="2" type="ORF">HUG12_18955</name>
</gene>
<evidence type="ECO:0000313" key="2">
    <source>
        <dbReference type="EMBL" id="QLG63694.1"/>
    </source>
</evidence>
<dbReference type="OrthoDB" id="146767at2157"/>
<keyword evidence="3" id="KW-1185">Reference proteome</keyword>
<dbReference type="AlphaFoldDB" id="A0A7D5LCZ3"/>
<dbReference type="InterPro" id="IPR036388">
    <property type="entry name" value="WH-like_DNA-bd_sf"/>
</dbReference>
<reference evidence="2 3" key="1">
    <citation type="submission" date="2020-06" db="EMBL/GenBank/DDBJ databases">
        <title>NJ-3-1, isolated from saline soil.</title>
        <authorList>
            <person name="Cui H.L."/>
            <person name="Shi X."/>
        </authorList>
    </citation>
    <scope>NUCLEOTIDE SEQUENCE [LARGE SCALE GENOMIC DNA]</scope>
    <source>
        <strain evidence="2 3">NJ-3-1</strain>
    </source>
</reference>
<keyword evidence="2" id="KW-0489">Methyltransferase</keyword>
<organism evidence="2 3">
    <name type="scientific">Halorarum salinum</name>
    <dbReference type="NCBI Taxonomy" id="2743089"/>
    <lineage>
        <taxon>Archaea</taxon>
        <taxon>Methanobacteriati</taxon>
        <taxon>Methanobacteriota</taxon>
        <taxon>Stenosarchaea group</taxon>
        <taxon>Halobacteria</taxon>
        <taxon>Halobacteriales</taxon>
        <taxon>Haloferacaceae</taxon>
        <taxon>Halorarum</taxon>
    </lineage>
</organism>
<sequence>MPMRERTGLDAAALLVLRAANETGVLDALVERAGTPAEVAAETDVTEAAAERTVGILADLGFLKRVGGEYEPTNRALGLLAKRDVRSVGAVPHALDVADALVALPGTMETGVPPEAPEDATANRLGAHAATDESVVRACVTAAVRAAPDAERVLDLCGGSGTYAAEFADRGRDVTLVDSPAVVEAVAPLHDRPDVRLHDGPPTTLEGSFDLAFGARVAGGMDPTEIGSLLEAARDALAPGGTLCLADVLADGSDAAVTADAVGLATGHGGAYDAERYREWFEEAGFVDVRIEPVPGTDRRAVSAVA</sequence>
<dbReference type="InterPro" id="IPR029063">
    <property type="entry name" value="SAM-dependent_MTases_sf"/>
</dbReference>
<dbReference type="SUPFAM" id="SSF53335">
    <property type="entry name" value="S-adenosyl-L-methionine-dependent methyltransferases"/>
    <property type="match status" value="1"/>
</dbReference>
<dbReference type="InterPro" id="IPR036390">
    <property type="entry name" value="WH_DNA-bd_sf"/>
</dbReference>
<evidence type="ECO:0000313" key="3">
    <source>
        <dbReference type="Proteomes" id="UP000509626"/>
    </source>
</evidence>
<dbReference type="Proteomes" id="UP000509626">
    <property type="component" value="Chromosome"/>
</dbReference>
<dbReference type="CDD" id="cd02440">
    <property type="entry name" value="AdoMet_MTases"/>
    <property type="match status" value="1"/>
</dbReference>
<evidence type="ECO:0000259" key="1">
    <source>
        <dbReference type="Pfam" id="PF25213"/>
    </source>
</evidence>
<dbReference type="Pfam" id="PF13489">
    <property type="entry name" value="Methyltransf_23"/>
    <property type="match status" value="1"/>
</dbReference>
<dbReference type="Gene3D" id="3.40.50.150">
    <property type="entry name" value="Vaccinia Virus protein VP39"/>
    <property type="match status" value="1"/>
</dbReference>
<dbReference type="InterPro" id="IPR057527">
    <property type="entry name" value="HVO_A0261-like_N"/>
</dbReference>
<dbReference type="GO" id="GO:0032259">
    <property type="term" value="P:methylation"/>
    <property type="evidence" value="ECO:0007669"/>
    <property type="project" value="UniProtKB-KW"/>
</dbReference>
<protein>
    <submittedName>
        <fullName evidence="2">Methyltransferase domain-containing protein</fullName>
    </submittedName>
</protein>
<dbReference type="GO" id="GO:0008168">
    <property type="term" value="F:methyltransferase activity"/>
    <property type="evidence" value="ECO:0007669"/>
    <property type="project" value="UniProtKB-KW"/>
</dbReference>
<dbReference type="Gene3D" id="1.10.10.10">
    <property type="entry name" value="Winged helix-like DNA-binding domain superfamily/Winged helix DNA-binding domain"/>
    <property type="match status" value="1"/>
</dbReference>
<dbReference type="KEGG" id="halu:HUG12_18955"/>
<dbReference type="RefSeq" id="WP_179270278.1">
    <property type="nucleotide sequence ID" value="NZ_CP058579.1"/>
</dbReference>
<accession>A0A7D5LCZ3</accession>
<proteinExistence type="predicted"/>
<dbReference type="SUPFAM" id="SSF46785">
    <property type="entry name" value="Winged helix' DNA-binding domain"/>
    <property type="match status" value="1"/>
</dbReference>
<dbReference type="Pfam" id="PF25213">
    <property type="entry name" value="HVO_A0261_N"/>
    <property type="match status" value="1"/>
</dbReference>